<dbReference type="InterPro" id="IPR013249">
    <property type="entry name" value="RNA_pol_sigma70_r4_t2"/>
</dbReference>
<dbReference type="Proteomes" id="UP000176420">
    <property type="component" value="Unassembled WGS sequence"/>
</dbReference>
<accession>A0A1G2BDJ5</accession>
<dbReference type="SUPFAM" id="SSF88659">
    <property type="entry name" value="Sigma3 and sigma4 domains of RNA polymerase sigma factors"/>
    <property type="match status" value="1"/>
</dbReference>
<reference evidence="7 8" key="1">
    <citation type="journal article" date="2016" name="Nat. Commun.">
        <title>Thousands of microbial genomes shed light on interconnected biogeochemical processes in an aquifer system.</title>
        <authorList>
            <person name="Anantharaman K."/>
            <person name="Brown C.T."/>
            <person name="Hug L.A."/>
            <person name="Sharon I."/>
            <person name="Castelle C.J."/>
            <person name="Probst A.J."/>
            <person name="Thomas B.C."/>
            <person name="Singh A."/>
            <person name="Wilkins M.J."/>
            <person name="Karaoz U."/>
            <person name="Brodie E.L."/>
            <person name="Williams K.H."/>
            <person name="Hubbard S.S."/>
            <person name="Banfield J.F."/>
        </authorList>
    </citation>
    <scope>NUCLEOTIDE SEQUENCE [LARGE SCALE GENOMIC DNA]</scope>
</reference>
<comment type="similarity">
    <text evidence="1">Belongs to the sigma-70 factor family. ECF subfamily.</text>
</comment>
<dbReference type="SUPFAM" id="SSF88946">
    <property type="entry name" value="Sigma2 domain of RNA polymerase sigma factors"/>
    <property type="match status" value="1"/>
</dbReference>
<dbReference type="InterPro" id="IPR014284">
    <property type="entry name" value="RNA_pol_sigma-70_dom"/>
</dbReference>
<evidence type="ECO:0000259" key="6">
    <source>
        <dbReference type="Pfam" id="PF08281"/>
    </source>
</evidence>
<dbReference type="InterPro" id="IPR036388">
    <property type="entry name" value="WH-like_DNA-bd_sf"/>
</dbReference>
<sequence>MCQQKSMILDNYFQGFFTVLAKLFFSQDHVLDTSPAQEDQRLVENAQRDPEQFGVLYKKYLDQIYRYIFYRTGQQADLAEELTAEVFTRALQQLSRFQYQGYPYSTYLYSVARSVCREWYGKADITDIDSVVVCDKHSEAAITQADISLLWKQVEKLPKKIKEMLELRFLEDLSYEEIAEIVHKKPGTVRTAVSRSLDRLQKEYAKNT</sequence>
<evidence type="ECO:0000256" key="2">
    <source>
        <dbReference type="ARBA" id="ARBA00023015"/>
    </source>
</evidence>
<dbReference type="Pfam" id="PF04542">
    <property type="entry name" value="Sigma70_r2"/>
    <property type="match status" value="1"/>
</dbReference>
<feature type="domain" description="RNA polymerase sigma-70 region 2" evidence="5">
    <location>
        <begin position="56"/>
        <end position="122"/>
    </location>
</feature>
<comment type="caution">
    <text evidence="7">The sequence shown here is derived from an EMBL/GenBank/DDBJ whole genome shotgun (WGS) entry which is preliminary data.</text>
</comment>
<organism evidence="7 8">
    <name type="scientific">Candidatus Kerfeldbacteria bacterium RIFOXYB2_FULL_38_14</name>
    <dbReference type="NCBI Taxonomy" id="1798547"/>
    <lineage>
        <taxon>Bacteria</taxon>
        <taxon>Candidatus Kerfeldiibacteriota</taxon>
    </lineage>
</organism>
<evidence type="ECO:0000256" key="4">
    <source>
        <dbReference type="ARBA" id="ARBA00023163"/>
    </source>
</evidence>
<evidence type="ECO:0000313" key="8">
    <source>
        <dbReference type="Proteomes" id="UP000176420"/>
    </source>
</evidence>
<dbReference type="InterPro" id="IPR013324">
    <property type="entry name" value="RNA_pol_sigma_r3/r4-like"/>
</dbReference>
<evidence type="ECO:0000256" key="3">
    <source>
        <dbReference type="ARBA" id="ARBA00023082"/>
    </source>
</evidence>
<dbReference type="Gene3D" id="1.10.1740.10">
    <property type="match status" value="1"/>
</dbReference>
<dbReference type="PANTHER" id="PTHR43133">
    <property type="entry name" value="RNA POLYMERASE ECF-TYPE SIGMA FACTO"/>
    <property type="match status" value="1"/>
</dbReference>
<dbReference type="InterPro" id="IPR007627">
    <property type="entry name" value="RNA_pol_sigma70_r2"/>
</dbReference>
<dbReference type="PANTHER" id="PTHR43133:SF57">
    <property type="entry name" value="RNA POLYMERASE SIGMA-70 FACTOR"/>
    <property type="match status" value="1"/>
</dbReference>
<keyword evidence="3" id="KW-0731">Sigma factor</keyword>
<dbReference type="EMBL" id="MHKI01000010">
    <property type="protein sequence ID" value="OGY87221.1"/>
    <property type="molecule type" value="Genomic_DNA"/>
</dbReference>
<keyword evidence="4" id="KW-0804">Transcription</keyword>
<dbReference type="GO" id="GO:0006352">
    <property type="term" value="P:DNA-templated transcription initiation"/>
    <property type="evidence" value="ECO:0007669"/>
    <property type="project" value="InterPro"/>
</dbReference>
<proteinExistence type="inferred from homology"/>
<evidence type="ECO:0000259" key="5">
    <source>
        <dbReference type="Pfam" id="PF04542"/>
    </source>
</evidence>
<dbReference type="GO" id="GO:0003677">
    <property type="term" value="F:DNA binding"/>
    <property type="evidence" value="ECO:0007669"/>
    <property type="project" value="InterPro"/>
</dbReference>
<dbReference type="AlphaFoldDB" id="A0A1G2BDJ5"/>
<dbReference type="Pfam" id="PF08281">
    <property type="entry name" value="Sigma70_r4_2"/>
    <property type="match status" value="1"/>
</dbReference>
<feature type="domain" description="RNA polymerase sigma factor 70 region 4 type 2" evidence="6">
    <location>
        <begin position="150"/>
        <end position="200"/>
    </location>
</feature>
<evidence type="ECO:0000313" key="7">
    <source>
        <dbReference type="EMBL" id="OGY87221.1"/>
    </source>
</evidence>
<dbReference type="Gene3D" id="1.10.10.10">
    <property type="entry name" value="Winged helix-like DNA-binding domain superfamily/Winged helix DNA-binding domain"/>
    <property type="match status" value="1"/>
</dbReference>
<dbReference type="GO" id="GO:0016987">
    <property type="term" value="F:sigma factor activity"/>
    <property type="evidence" value="ECO:0007669"/>
    <property type="project" value="UniProtKB-KW"/>
</dbReference>
<dbReference type="InterPro" id="IPR013325">
    <property type="entry name" value="RNA_pol_sigma_r2"/>
</dbReference>
<dbReference type="InterPro" id="IPR039425">
    <property type="entry name" value="RNA_pol_sigma-70-like"/>
</dbReference>
<dbReference type="NCBIfam" id="TIGR02937">
    <property type="entry name" value="sigma70-ECF"/>
    <property type="match status" value="1"/>
</dbReference>
<keyword evidence="2" id="KW-0805">Transcription regulation</keyword>
<evidence type="ECO:0000256" key="1">
    <source>
        <dbReference type="ARBA" id="ARBA00010641"/>
    </source>
</evidence>
<protein>
    <recommendedName>
        <fullName evidence="9">RNA polymerase sigma factor</fullName>
    </recommendedName>
</protein>
<name>A0A1G2BDJ5_9BACT</name>
<evidence type="ECO:0008006" key="9">
    <source>
        <dbReference type="Google" id="ProtNLM"/>
    </source>
</evidence>
<dbReference type="CDD" id="cd06171">
    <property type="entry name" value="Sigma70_r4"/>
    <property type="match status" value="1"/>
</dbReference>
<gene>
    <name evidence="7" type="ORF">A2319_01085</name>
</gene>